<comment type="subcellular location">
    <subcellularLocation>
        <location evidence="1">Nucleus</location>
    </subcellularLocation>
</comment>
<dbReference type="InterPro" id="IPR040424">
    <property type="entry name" value="Smn1"/>
</dbReference>
<sequence length="183" mass="19891">MEVPIDQDGVWDDSALVDSWNEALQEYNKYHSIKAKGGTVEDIEGELKAVRAKWDAKPEQETEDAGGPINTEVEQESSVMDGVSTSKSDETPLAKEEPSTTPNHNVTTVSEEDQKQQQGTAPQPPLPAPAADPRAAAFGPQTVLGTVQDEGLKKVLLAWYYAGYYTGLMEGQQQQSQQKPSEG</sequence>
<feature type="compositionally biased region" description="Basic and acidic residues" evidence="6">
    <location>
        <begin position="51"/>
        <end position="60"/>
    </location>
</feature>
<dbReference type="Pfam" id="PF20636">
    <property type="entry name" value="SMN_G2-BD"/>
    <property type="match status" value="1"/>
</dbReference>
<evidence type="ECO:0000313" key="9">
    <source>
        <dbReference type="Proteomes" id="UP001301769"/>
    </source>
</evidence>
<evidence type="ECO:0000256" key="4">
    <source>
        <dbReference type="ARBA" id="ARBA00023187"/>
    </source>
</evidence>
<dbReference type="EMBL" id="MU858093">
    <property type="protein sequence ID" value="KAK4214440.1"/>
    <property type="molecule type" value="Genomic_DNA"/>
</dbReference>
<dbReference type="GO" id="GO:0005634">
    <property type="term" value="C:nucleus"/>
    <property type="evidence" value="ECO:0007669"/>
    <property type="project" value="UniProtKB-SubCell"/>
</dbReference>
<dbReference type="GO" id="GO:0008380">
    <property type="term" value="P:RNA splicing"/>
    <property type="evidence" value="ECO:0007669"/>
    <property type="project" value="UniProtKB-KW"/>
</dbReference>
<dbReference type="PANTHER" id="PTHR39267">
    <property type="entry name" value="SURVIVAL MOTOR NEURON-LIKE PROTEIN 1"/>
    <property type="match status" value="1"/>
</dbReference>
<evidence type="ECO:0000313" key="8">
    <source>
        <dbReference type="EMBL" id="KAK4214440.1"/>
    </source>
</evidence>
<keyword evidence="4" id="KW-0508">mRNA splicing</keyword>
<evidence type="ECO:0000256" key="1">
    <source>
        <dbReference type="ARBA" id="ARBA00004123"/>
    </source>
</evidence>
<comment type="caution">
    <text evidence="8">The sequence shown here is derived from an EMBL/GenBank/DDBJ whole genome shotgun (WGS) entry which is preliminary data.</text>
</comment>
<evidence type="ECO:0000256" key="3">
    <source>
        <dbReference type="ARBA" id="ARBA00022664"/>
    </source>
</evidence>
<feature type="compositionally biased region" description="Polar residues" evidence="6">
    <location>
        <begin position="99"/>
        <end position="109"/>
    </location>
</feature>
<proteinExistence type="inferred from homology"/>
<reference evidence="8" key="1">
    <citation type="journal article" date="2023" name="Mol. Phylogenet. Evol.">
        <title>Genome-scale phylogeny and comparative genomics of the fungal order Sordariales.</title>
        <authorList>
            <person name="Hensen N."/>
            <person name="Bonometti L."/>
            <person name="Westerberg I."/>
            <person name="Brannstrom I.O."/>
            <person name="Guillou S."/>
            <person name="Cros-Aarteil S."/>
            <person name="Calhoun S."/>
            <person name="Haridas S."/>
            <person name="Kuo A."/>
            <person name="Mondo S."/>
            <person name="Pangilinan J."/>
            <person name="Riley R."/>
            <person name="LaButti K."/>
            <person name="Andreopoulos B."/>
            <person name="Lipzen A."/>
            <person name="Chen C."/>
            <person name="Yan M."/>
            <person name="Daum C."/>
            <person name="Ng V."/>
            <person name="Clum A."/>
            <person name="Steindorff A."/>
            <person name="Ohm R.A."/>
            <person name="Martin F."/>
            <person name="Silar P."/>
            <person name="Natvig D.O."/>
            <person name="Lalanne C."/>
            <person name="Gautier V."/>
            <person name="Ament-Velasquez S.L."/>
            <person name="Kruys A."/>
            <person name="Hutchinson M.I."/>
            <person name="Powell A.J."/>
            <person name="Barry K."/>
            <person name="Miller A.N."/>
            <person name="Grigoriev I.V."/>
            <person name="Debuchy R."/>
            <person name="Gladieux P."/>
            <person name="Hiltunen Thoren M."/>
            <person name="Johannesson H."/>
        </authorList>
    </citation>
    <scope>NUCLEOTIDE SEQUENCE</scope>
    <source>
        <strain evidence="8">PSN293</strain>
    </source>
</reference>
<protein>
    <recommendedName>
        <fullName evidence="7">Survival Motor Neuron Gemin2-binding domain-containing protein</fullName>
    </recommendedName>
</protein>
<evidence type="ECO:0000256" key="6">
    <source>
        <dbReference type="SAM" id="MobiDB-lite"/>
    </source>
</evidence>
<dbReference type="Proteomes" id="UP001301769">
    <property type="component" value="Unassembled WGS sequence"/>
</dbReference>
<feature type="domain" description="Survival Motor Neuron Gemin2-binding" evidence="7">
    <location>
        <begin position="6"/>
        <end position="31"/>
    </location>
</feature>
<keyword evidence="3" id="KW-0507">mRNA processing</keyword>
<evidence type="ECO:0000256" key="5">
    <source>
        <dbReference type="ARBA" id="ARBA00023242"/>
    </source>
</evidence>
<dbReference type="Pfam" id="PF20635">
    <property type="entry name" value="SMN_YG-box"/>
    <property type="match status" value="1"/>
</dbReference>
<name>A0AAN6Y9I7_9PEZI</name>
<gene>
    <name evidence="8" type="ORF">QBC37DRAFT_149439</name>
</gene>
<dbReference type="GO" id="GO:0006397">
    <property type="term" value="P:mRNA processing"/>
    <property type="evidence" value="ECO:0007669"/>
    <property type="project" value="UniProtKB-KW"/>
</dbReference>
<evidence type="ECO:0000259" key="7">
    <source>
        <dbReference type="Pfam" id="PF20636"/>
    </source>
</evidence>
<evidence type="ECO:0000256" key="2">
    <source>
        <dbReference type="ARBA" id="ARBA00005371"/>
    </source>
</evidence>
<comment type="similarity">
    <text evidence="2">Belongs to the SMN family.</text>
</comment>
<dbReference type="AlphaFoldDB" id="A0AAN6Y9I7"/>
<accession>A0AAN6Y9I7</accession>
<keyword evidence="5" id="KW-0539">Nucleus</keyword>
<organism evidence="8 9">
    <name type="scientific">Rhypophila decipiens</name>
    <dbReference type="NCBI Taxonomy" id="261697"/>
    <lineage>
        <taxon>Eukaryota</taxon>
        <taxon>Fungi</taxon>
        <taxon>Dikarya</taxon>
        <taxon>Ascomycota</taxon>
        <taxon>Pezizomycotina</taxon>
        <taxon>Sordariomycetes</taxon>
        <taxon>Sordariomycetidae</taxon>
        <taxon>Sordariales</taxon>
        <taxon>Naviculisporaceae</taxon>
        <taxon>Rhypophila</taxon>
    </lineage>
</organism>
<keyword evidence="9" id="KW-1185">Reference proteome</keyword>
<dbReference type="InterPro" id="IPR049481">
    <property type="entry name" value="SMN_G2-BD"/>
</dbReference>
<dbReference type="CDD" id="cd22851">
    <property type="entry name" value="SMN_N"/>
    <property type="match status" value="1"/>
</dbReference>
<dbReference type="CDD" id="cd22852">
    <property type="entry name" value="SMN_C"/>
    <property type="match status" value="1"/>
</dbReference>
<reference evidence="8" key="2">
    <citation type="submission" date="2023-05" db="EMBL/GenBank/DDBJ databases">
        <authorList>
            <consortium name="Lawrence Berkeley National Laboratory"/>
            <person name="Steindorff A."/>
            <person name="Hensen N."/>
            <person name="Bonometti L."/>
            <person name="Westerberg I."/>
            <person name="Brannstrom I.O."/>
            <person name="Guillou S."/>
            <person name="Cros-Aarteil S."/>
            <person name="Calhoun S."/>
            <person name="Haridas S."/>
            <person name="Kuo A."/>
            <person name="Mondo S."/>
            <person name="Pangilinan J."/>
            <person name="Riley R."/>
            <person name="Labutti K."/>
            <person name="Andreopoulos B."/>
            <person name="Lipzen A."/>
            <person name="Chen C."/>
            <person name="Yanf M."/>
            <person name="Daum C."/>
            <person name="Ng V."/>
            <person name="Clum A."/>
            <person name="Ohm R."/>
            <person name="Martin F."/>
            <person name="Silar P."/>
            <person name="Natvig D."/>
            <person name="Lalanne C."/>
            <person name="Gautier V."/>
            <person name="Ament-Velasquez S.L."/>
            <person name="Kruys A."/>
            <person name="Hutchinson M.I."/>
            <person name="Powell A.J."/>
            <person name="Barry K."/>
            <person name="Miller A.N."/>
            <person name="Grigoriev I.V."/>
            <person name="Debuchy R."/>
            <person name="Gladieux P."/>
            <person name="Thoren M.H."/>
            <person name="Johannesson H."/>
        </authorList>
    </citation>
    <scope>NUCLEOTIDE SEQUENCE</scope>
    <source>
        <strain evidence="8">PSN293</strain>
    </source>
</reference>
<dbReference type="InterPro" id="IPR047313">
    <property type="entry name" value="SMN_C"/>
</dbReference>
<feature type="region of interest" description="Disordered" evidence="6">
    <location>
        <begin position="51"/>
        <end position="137"/>
    </location>
</feature>
<feature type="compositionally biased region" description="Basic and acidic residues" evidence="6">
    <location>
        <begin position="87"/>
        <end position="98"/>
    </location>
</feature>
<dbReference type="PANTHER" id="PTHR39267:SF1">
    <property type="entry name" value="SURVIVAL MOTOR NEURON PROTEIN"/>
    <property type="match status" value="1"/>
</dbReference>